<keyword evidence="2" id="KW-1185">Reference proteome</keyword>
<dbReference type="GO" id="GO:0005886">
    <property type="term" value="C:plasma membrane"/>
    <property type="evidence" value="ECO:0007669"/>
    <property type="project" value="TreeGrafter"/>
</dbReference>
<dbReference type="GO" id="GO:0009245">
    <property type="term" value="P:lipid A biosynthetic process"/>
    <property type="evidence" value="ECO:0007669"/>
    <property type="project" value="TreeGrafter"/>
</dbReference>
<sequence>TPLLQLHLRWRVFRGREHPAQWHERIGRPSLPRPPGPLVWFHAVSLGTLRGFNFYSRLFCRFHNLKWKINYVSMCVREISRRRNGCDSGLQAVRSSAAWVNHSDDNDDDVRFVRF</sequence>
<reference evidence="1" key="1">
    <citation type="submission" date="2022-08" db="EMBL/GenBank/DDBJ databases">
        <authorList>
            <person name="Gutierrez-Valencia J."/>
        </authorList>
    </citation>
    <scope>NUCLEOTIDE SEQUENCE</scope>
</reference>
<protein>
    <recommendedName>
        <fullName evidence="3">Lipid IV(A) 3-deoxy-D-manno-octulosonic acid transferase</fullName>
    </recommendedName>
</protein>
<organism evidence="1 2">
    <name type="scientific">Linum tenue</name>
    <dbReference type="NCBI Taxonomy" id="586396"/>
    <lineage>
        <taxon>Eukaryota</taxon>
        <taxon>Viridiplantae</taxon>
        <taxon>Streptophyta</taxon>
        <taxon>Embryophyta</taxon>
        <taxon>Tracheophyta</taxon>
        <taxon>Spermatophyta</taxon>
        <taxon>Magnoliopsida</taxon>
        <taxon>eudicotyledons</taxon>
        <taxon>Gunneridae</taxon>
        <taxon>Pentapetalae</taxon>
        <taxon>rosids</taxon>
        <taxon>fabids</taxon>
        <taxon>Malpighiales</taxon>
        <taxon>Linaceae</taxon>
        <taxon>Linum</taxon>
    </lineage>
</organism>
<dbReference type="EMBL" id="CAMGYJ010000008">
    <property type="protein sequence ID" value="CAI0469460.1"/>
    <property type="molecule type" value="Genomic_DNA"/>
</dbReference>
<accession>A0AAV0PF90</accession>
<dbReference type="PANTHER" id="PTHR42755:SF1">
    <property type="entry name" value="3-DEOXY-D-MANNO-OCTULOSONIC ACID TRANSFERASE, MITOCHONDRIAL-RELATED"/>
    <property type="match status" value="1"/>
</dbReference>
<feature type="non-terminal residue" evidence="1">
    <location>
        <position position="1"/>
    </location>
</feature>
<dbReference type="PANTHER" id="PTHR42755">
    <property type="entry name" value="3-DEOXY-MANNO-OCTULOSONATE CYTIDYLYLTRANSFERASE"/>
    <property type="match status" value="1"/>
</dbReference>
<dbReference type="AlphaFoldDB" id="A0AAV0PF90"/>
<evidence type="ECO:0000313" key="1">
    <source>
        <dbReference type="EMBL" id="CAI0469460.1"/>
    </source>
</evidence>
<name>A0AAV0PF90_9ROSI</name>
<evidence type="ECO:0000313" key="2">
    <source>
        <dbReference type="Proteomes" id="UP001154282"/>
    </source>
</evidence>
<dbReference type="InterPro" id="IPR039901">
    <property type="entry name" value="Kdotransferase"/>
</dbReference>
<evidence type="ECO:0008006" key="3">
    <source>
        <dbReference type="Google" id="ProtNLM"/>
    </source>
</evidence>
<proteinExistence type="predicted"/>
<gene>
    <name evidence="1" type="ORF">LITE_LOCUS38174</name>
</gene>
<comment type="caution">
    <text evidence="1">The sequence shown here is derived from an EMBL/GenBank/DDBJ whole genome shotgun (WGS) entry which is preliminary data.</text>
</comment>
<dbReference type="Proteomes" id="UP001154282">
    <property type="component" value="Unassembled WGS sequence"/>
</dbReference>
<dbReference type="GO" id="GO:0016740">
    <property type="term" value="F:transferase activity"/>
    <property type="evidence" value="ECO:0007669"/>
    <property type="project" value="InterPro"/>
</dbReference>